<reference evidence="1" key="2">
    <citation type="journal article" date="2022" name="New Phytol.">
        <title>Evolutionary transition to the ectomycorrhizal habit in the genomes of a hyperdiverse lineage of mushroom-forming fungi.</title>
        <authorList>
            <person name="Looney B."/>
            <person name="Miyauchi S."/>
            <person name="Morin E."/>
            <person name="Drula E."/>
            <person name="Courty P.E."/>
            <person name="Kohler A."/>
            <person name="Kuo A."/>
            <person name="LaButti K."/>
            <person name="Pangilinan J."/>
            <person name="Lipzen A."/>
            <person name="Riley R."/>
            <person name="Andreopoulos W."/>
            <person name="He G."/>
            <person name="Johnson J."/>
            <person name="Nolan M."/>
            <person name="Tritt A."/>
            <person name="Barry K.W."/>
            <person name="Grigoriev I.V."/>
            <person name="Nagy L.G."/>
            <person name="Hibbett D."/>
            <person name="Henrissat B."/>
            <person name="Matheny P.B."/>
            <person name="Labbe J."/>
            <person name="Martin F.M."/>
        </authorList>
    </citation>
    <scope>NUCLEOTIDE SEQUENCE</scope>
    <source>
        <strain evidence="1">HHB10654</strain>
    </source>
</reference>
<sequence length="458" mass="51067">MVRMIEKIPNLVGRSVERYTILSVLGSGAFGIVYRAVDNSSAEGKQFALKCLARSPQGSQYERAVAREWSIQSQLCGHSNIITLHRFFELRDFVFFVFDFCEGGDLYSAITETHIYQGKDKLIKRAFLQLLDAVEHCHRQGIAHRDLKPENVLCSSDGSKLYLTDFGLASRRLLSSEHGVGSAFYMSPECIGREIKLATFANHSSDVWSLGVILCNMVTGRCPWRSAVTDDECFSSYLHNSKFLLETLPISKELCTLFGRVFTLNPFCRIGLPQFRAAVEKMDRFSMTAEELGSSTDWCKAAAAAYAREVLPERIDDPDFVIEEQDIGEALSSNNSIMGRTHPDGIHVFASPEDEGVRVRRPKRKQQKPVDFTPRAVQKPLSEDSTPSSAPQSDGPITPETHAVDDVDVDIFTESLSHLAIPPPRLIGKGPTLEDDIPKYHGPSRARILRNAVQILKA</sequence>
<accession>A0ACB8TK47</accession>
<protein>
    <submittedName>
        <fullName evidence="1">Pkinase-domain-containing protein</fullName>
    </submittedName>
</protein>
<reference evidence="1" key="1">
    <citation type="submission" date="2021-03" db="EMBL/GenBank/DDBJ databases">
        <authorList>
            <consortium name="DOE Joint Genome Institute"/>
            <person name="Ahrendt S."/>
            <person name="Looney B.P."/>
            <person name="Miyauchi S."/>
            <person name="Morin E."/>
            <person name="Drula E."/>
            <person name="Courty P.E."/>
            <person name="Chicoki N."/>
            <person name="Fauchery L."/>
            <person name="Kohler A."/>
            <person name="Kuo A."/>
            <person name="Labutti K."/>
            <person name="Pangilinan J."/>
            <person name="Lipzen A."/>
            <person name="Riley R."/>
            <person name="Andreopoulos W."/>
            <person name="He G."/>
            <person name="Johnson J."/>
            <person name="Barry K.W."/>
            <person name="Grigoriev I.V."/>
            <person name="Nagy L."/>
            <person name="Hibbett D."/>
            <person name="Henrissat B."/>
            <person name="Matheny P.B."/>
            <person name="Labbe J."/>
            <person name="Martin F."/>
        </authorList>
    </citation>
    <scope>NUCLEOTIDE SEQUENCE</scope>
    <source>
        <strain evidence="1">HHB10654</strain>
    </source>
</reference>
<name>A0ACB8TK47_9AGAM</name>
<keyword evidence="2" id="KW-1185">Reference proteome</keyword>
<dbReference type="EMBL" id="MU277187">
    <property type="protein sequence ID" value="KAI0068827.1"/>
    <property type="molecule type" value="Genomic_DNA"/>
</dbReference>
<dbReference type="Proteomes" id="UP000814140">
    <property type="component" value="Unassembled WGS sequence"/>
</dbReference>
<evidence type="ECO:0000313" key="1">
    <source>
        <dbReference type="EMBL" id="KAI0068827.1"/>
    </source>
</evidence>
<comment type="caution">
    <text evidence="1">The sequence shown here is derived from an EMBL/GenBank/DDBJ whole genome shotgun (WGS) entry which is preliminary data.</text>
</comment>
<proteinExistence type="predicted"/>
<evidence type="ECO:0000313" key="2">
    <source>
        <dbReference type="Proteomes" id="UP000814140"/>
    </source>
</evidence>
<organism evidence="1 2">
    <name type="scientific">Artomyces pyxidatus</name>
    <dbReference type="NCBI Taxonomy" id="48021"/>
    <lineage>
        <taxon>Eukaryota</taxon>
        <taxon>Fungi</taxon>
        <taxon>Dikarya</taxon>
        <taxon>Basidiomycota</taxon>
        <taxon>Agaricomycotina</taxon>
        <taxon>Agaricomycetes</taxon>
        <taxon>Russulales</taxon>
        <taxon>Auriscalpiaceae</taxon>
        <taxon>Artomyces</taxon>
    </lineage>
</organism>
<gene>
    <name evidence="1" type="ORF">BV25DRAFT_1817741</name>
</gene>